<dbReference type="PANTHER" id="PTHR44688">
    <property type="entry name" value="DNA-BINDING TRANSCRIPTIONAL ACTIVATOR DEVR_DOSR"/>
    <property type="match status" value="1"/>
</dbReference>
<dbReference type="PRINTS" id="PR00038">
    <property type="entry name" value="HTHLUXR"/>
</dbReference>
<evidence type="ECO:0000313" key="5">
    <source>
        <dbReference type="EMBL" id="WMY73214.1"/>
    </source>
</evidence>
<accession>A0ABY9S6R7</accession>
<dbReference type="SUPFAM" id="SSF46894">
    <property type="entry name" value="C-terminal effector domain of the bipartite response regulators"/>
    <property type="match status" value="1"/>
</dbReference>
<evidence type="ECO:0000259" key="4">
    <source>
        <dbReference type="PROSITE" id="PS50043"/>
    </source>
</evidence>
<evidence type="ECO:0000313" key="6">
    <source>
        <dbReference type="Proteomes" id="UP001246690"/>
    </source>
</evidence>
<reference evidence="5 6" key="1">
    <citation type="submission" date="2023-09" db="EMBL/GenBank/DDBJ databases">
        <title>Buttiauxella selenatireducens sp. nov., isolated from the rhizosphere of Cardamine hupingshanesis.</title>
        <authorList>
            <person name="Zhang S."/>
            <person name="Xu Z."/>
            <person name="Wang H."/>
            <person name="Guo Y."/>
        </authorList>
    </citation>
    <scope>NUCLEOTIDE SEQUENCE [LARGE SCALE GENOMIC DNA]</scope>
    <source>
        <strain evidence="5 6">R73</strain>
    </source>
</reference>
<gene>
    <name evidence="5" type="ORF">RHD99_17340</name>
</gene>
<dbReference type="CDD" id="cd06170">
    <property type="entry name" value="LuxR_C_like"/>
    <property type="match status" value="1"/>
</dbReference>
<keyword evidence="3" id="KW-0804">Transcription</keyword>
<evidence type="ECO:0000256" key="2">
    <source>
        <dbReference type="ARBA" id="ARBA00023125"/>
    </source>
</evidence>
<dbReference type="PROSITE" id="PS50043">
    <property type="entry name" value="HTH_LUXR_2"/>
    <property type="match status" value="1"/>
</dbReference>
<dbReference type="PANTHER" id="PTHR44688:SF16">
    <property type="entry name" value="DNA-BINDING TRANSCRIPTIONAL ACTIVATOR DEVR_DOSR"/>
    <property type="match status" value="1"/>
</dbReference>
<keyword evidence="6" id="KW-1185">Reference proteome</keyword>
<dbReference type="InterPro" id="IPR016032">
    <property type="entry name" value="Sig_transdc_resp-reg_C-effctor"/>
</dbReference>
<dbReference type="Pfam" id="PF00196">
    <property type="entry name" value="GerE"/>
    <property type="match status" value="1"/>
</dbReference>
<feature type="domain" description="HTH luxR-type" evidence="4">
    <location>
        <begin position="129"/>
        <end position="194"/>
    </location>
</feature>
<proteinExistence type="predicted"/>
<dbReference type="Proteomes" id="UP001246690">
    <property type="component" value="Chromosome"/>
</dbReference>
<dbReference type="SMART" id="SM00421">
    <property type="entry name" value="HTH_LUXR"/>
    <property type="match status" value="1"/>
</dbReference>
<keyword evidence="2" id="KW-0238">DNA-binding</keyword>
<protein>
    <submittedName>
        <fullName evidence="5">LuxR C-terminal-related transcriptional regulator</fullName>
    </submittedName>
</protein>
<dbReference type="Gene3D" id="1.10.10.10">
    <property type="entry name" value="Winged helix-like DNA-binding domain superfamily/Winged helix DNA-binding domain"/>
    <property type="match status" value="1"/>
</dbReference>
<dbReference type="InterPro" id="IPR000792">
    <property type="entry name" value="Tscrpt_reg_LuxR_C"/>
</dbReference>
<organism evidence="5 6">
    <name type="scientific">Buttiauxella selenatireducens</name>
    <dbReference type="NCBI Taxonomy" id="3073902"/>
    <lineage>
        <taxon>Bacteria</taxon>
        <taxon>Pseudomonadati</taxon>
        <taxon>Pseudomonadota</taxon>
        <taxon>Gammaproteobacteria</taxon>
        <taxon>Enterobacterales</taxon>
        <taxon>Enterobacteriaceae</taxon>
        <taxon>Buttiauxella</taxon>
    </lineage>
</organism>
<evidence type="ECO:0000256" key="3">
    <source>
        <dbReference type="ARBA" id="ARBA00023163"/>
    </source>
</evidence>
<name>A0ABY9S6R7_9ENTR</name>
<dbReference type="EMBL" id="CP133838">
    <property type="protein sequence ID" value="WMY73214.1"/>
    <property type="molecule type" value="Genomic_DNA"/>
</dbReference>
<sequence>MLKIVIEDNNILFRAGMELYLRNFFVSHKQMQVEFYDFTEESVSQADIIIKSFVAGETAFCQPTLNYRKKNSFILGVYTDANILKQSILPLCIKDIAYVNRSDSLCKIGDILFKGVNRIKQEVPLRNCFNCKCVKLTQKQSDLMSLIVAGVSTQQIAIKLEISEKTVYAHKANLMARLGIKSECQLVRLLNTLNKQHY</sequence>
<keyword evidence="1" id="KW-0805">Transcription regulation</keyword>
<dbReference type="RefSeq" id="WP_309875516.1">
    <property type="nucleotide sequence ID" value="NZ_CP133838.1"/>
</dbReference>
<evidence type="ECO:0000256" key="1">
    <source>
        <dbReference type="ARBA" id="ARBA00023015"/>
    </source>
</evidence>
<dbReference type="InterPro" id="IPR036388">
    <property type="entry name" value="WH-like_DNA-bd_sf"/>
</dbReference>
<dbReference type="PROSITE" id="PS00622">
    <property type="entry name" value="HTH_LUXR_1"/>
    <property type="match status" value="1"/>
</dbReference>